<evidence type="ECO:0000256" key="3">
    <source>
        <dbReference type="ARBA" id="ARBA00022670"/>
    </source>
</evidence>
<evidence type="ECO:0000259" key="14">
    <source>
        <dbReference type="Pfam" id="PF02517"/>
    </source>
</evidence>
<dbReference type="Proteomes" id="UP001620626">
    <property type="component" value="Unassembled WGS sequence"/>
</dbReference>
<dbReference type="GO" id="GO:0005789">
    <property type="term" value="C:endoplasmic reticulum membrane"/>
    <property type="evidence" value="ECO:0007669"/>
    <property type="project" value="UniProtKB-SubCell"/>
</dbReference>
<dbReference type="PANTHER" id="PTHR13046:SF0">
    <property type="entry name" value="CAAX PRENYL PROTEASE 2"/>
    <property type="match status" value="1"/>
</dbReference>
<dbReference type="GO" id="GO:0004175">
    <property type="term" value="F:endopeptidase activity"/>
    <property type="evidence" value="ECO:0007669"/>
    <property type="project" value="UniProtKB-ARBA"/>
</dbReference>
<dbReference type="InterPro" id="IPR003675">
    <property type="entry name" value="Rce1/LyrA-like_dom"/>
</dbReference>
<keyword evidence="4 13" id="KW-0812">Transmembrane</keyword>
<dbReference type="Pfam" id="PF02517">
    <property type="entry name" value="Rce1-like"/>
    <property type="match status" value="1"/>
</dbReference>
<accession>A0ABD2M2S8</accession>
<sequence>MQECLIYVGSAILMPLSYVGFIYAFDNRQHSRDYLPNVRRRFLAAMLNNMLVVPSTYFLLRFHYPNPFSQMGFRPKEHVNAIVFPAFLTLIFYSGTLLMYLMDGTLNQIFEFSSWRSSFSDILWIRCAIAAPITEELTFRAGSAALFRHCLGTKFATFISPITFSLSHFHHIFEDRKQGLALRESLATRSFQMLYTYLFGLYATHIFFTNGNILAPIVTHSLCNVFGFPPIEDISLFSSRRIRYFLKSKGIEKINPFSLGNDWDELAFPPNVPKREWVPLRSFVPSLCPPFPFGQIFFRPPPSHLSPLLDSDGFFFPHSKGGRINGKEWAARARGANFFFLWRNPHKFCRIRPGK</sequence>
<dbReference type="AlphaFoldDB" id="A0ABD2M2S8"/>
<dbReference type="InterPro" id="IPR039731">
    <property type="entry name" value="Rce1"/>
</dbReference>
<organism evidence="15 16">
    <name type="scientific">Heterodera trifolii</name>
    <dbReference type="NCBI Taxonomy" id="157864"/>
    <lineage>
        <taxon>Eukaryota</taxon>
        <taxon>Metazoa</taxon>
        <taxon>Ecdysozoa</taxon>
        <taxon>Nematoda</taxon>
        <taxon>Chromadorea</taxon>
        <taxon>Rhabditida</taxon>
        <taxon>Tylenchina</taxon>
        <taxon>Tylenchomorpha</taxon>
        <taxon>Tylenchoidea</taxon>
        <taxon>Heteroderidae</taxon>
        <taxon>Heteroderinae</taxon>
        <taxon>Heterodera</taxon>
    </lineage>
</organism>
<evidence type="ECO:0000256" key="4">
    <source>
        <dbReference type="ARBA" id="ARBA00022692"/>
    </source>
</evidence>
<keyword evidence="16" id="KW-1185">Reference proteome</keyword>
<name>A0ABD2M2S8_9BILA</name>
<proteinExistence type="inferred from homology"/>
<evidence type="ECO:0000256" key="6">
    <source>
        <dbReference type="ARBA" id="ARBA00022824"/>
    </source>
</evidence>
<gene>
    <name evidence="15" type="ORF">niasHT_002046</name>
</gene>
<evidence type="ECO:0000256" key="2">
    <source>
        <dbReference type="ARBA" id="ARBA00006897"/>
    </source>
</evidence>
<evidence type="ECO:0000256" key="7">
    <source>
        <dbReference type="ARBA" id="ARBA00022989"/>
    </source>
</evidence>
<comment type="catalytic activity">
    <reaction evidence="10">
        <text>Hydrolyzes the peptide bond -P2-(S-farnesyl or geranylgeranyl)C-P1'-P2'-P3'-COOH where P1' and P2' are amino acids with aliphatic sidechains and P3' is any C-terminal residue.</text>
        <dbReference type="EC" id="3.4.26.1"/>
    </reaction>
</comment>
<feature type="domain" description="CAAX prenyl protease 2/Lysostaphin resistance protein A-like" evidence="14">
    <location>
        <begin position="122"/>
        <end position="226"/>
    </location>
</feature>
<evidence type="ECO:0000256" key="11">
    <source>
        <dbReference type="ARBA" id="ARBA00049729"/>
    </source>
</evidence>
<dbReference type="EMBL" id="JBICBT010000177">
    <property type="protein sequence ID" value="KAL3121818.1"/>
    <property type="molecule type" value="Genomic_DNA"/>
</dbReference>
<feature type="transmembrane region" description="Helical" evidence="13">
    <location>
        <begin position="82"/>
        <end position="102"/>
    </location>
</feature>
<evidence type="ECO:0000256" key="10">
    <source>
        <dbReference type="ARBA" id="ARBA00047280"/>
    </source>
</evidence>
<keyword evidence="7 13" id="KW-1133">Transmembrane helix</keyword>
<evidence type="ECO:0000256" key="8">
    <source>
        <dbReference type="ARBA" id="ARBA00023136"/>
    </source>
</evidence>
<feature type="transmembrane region" description="Helical" evidence="13">
    <location>
        <begin position="6"/>
        <end position="25"/>
    </location>
</feature>
<dbReference type="EC" id="3.4.26.1" evidence="11"/>
<keyword evidence="8 13" id="KW-0472">Membrane</keyword>
<evidence type="ECO:0000256" key="1">
    <source>
        <dbReference type="ARBA" id="ARBA00004477"/>
    </source>
</evidence>
<evidence type="ECO:0000256" key="12">
    <source>
        <dbReference type="ARBA" id="ARBA00049763"/>
    </source>
</evidence>
<comment type="caution">
    <text evidence="15">The sequence shown here is derived from an EMBL/GenBank/DDBJ whole genome shotgun (WGS) entry which is preliminary data.</text>
</comment>
<evidence type="ECO:0000256" key="9">
    <source>
        <dbReference type="ARBA" id="ARBA00032607"/>
    </source>
</evidence>
<evidence type="ECO:0000313" key="16">
    <source>
        <dbReference type="Proteomes" id="UP001620626"/>
    </source>
</evidence>
<keyword evidence="3" id="KW-0645">Protease</keyword>
<comment type="similarity">
    <text evidence="2">Belongs to the peptidase U48 family.</text>
</comment>
<evidence type="ECO:0000256" key="5">
    <source>
        <dbReference type="ARBA" id="ARBA00022801"/>
    </source>
</evidence>
<evidence type="ECO:0000256" key="13">
    <source>
        <dbReference type="SAM" id="Phobius"/>
    </source>
</evidence>
<evidence type="ECO:0000313" key="15">
    <source>
        <dbReference type="EMBL" id="KAL3121818.1"/>
    </source>
</evidence>
<reference evidence="15 16" key="1">
    <citation type="submission" date="2024-10" db="EMBL/GenBank/DDBJ databases">
        <authorList>
            <person name="Kim D."/>
        </authorList>
    </citation>
    <scope>NUCLEOTIDE SEQUENCE [LARGE SCALE GENOMIC DNA]</scope>
    <source>
        <strain evidence="15">BH-2024</strain>
    </source>
</reference>
<dbReference type="GO" id="GO:0006508">
    <property type="term" value="P:proteolysis"/>
    <property type="evidence" value="ECO:0007669"/>
    <property type="project" value="UniProtKB-KW"/>
</dbReference>
<keyword evidence="5" id="KW-0378">Hydrolase</keyword>
<keyword evidence="6" id="KW-0256">Endoplasmic reticulum</keyword>
<dbReference type="GO" id="GO:0080120">
    <property type="term" value="P:CAAX-box protein maturation"/>
    <property type="evidence" value="ECO:0007669"/>
    <property type="project" value="UniProtKB-ARBA"/>
</dbReference>
<comment type="subcellular location">
    <subcellularLocation>
        <location evidence="1">Endoplasmic reticulum membrane</location>
        <topology evidence="1">Multi-pass membrane protein</topology>
    </subcellularLocation>
</comment>
<feature type="transmembrane region" description="Helical" evidence="13">
    <location>
        <begin position="45"/>
        <end position="62"/>
    </location>
</feature>
<dbReference type="PANTHER" id="PTHR13046">
    <property type="entry name" value="PROTEASE U48 CAAX PRENYL PROTEASE RCE1"/>
    <property type="match status" value="1"/>
</dbReference>
<protein>
    <recommendedName>
        <fullName evidence="12">CAAX prenyl protease 2</fullName>
        <ecNumber evidence="11">3.4.26.1</ecNumber>
    </recommendedName>
    <alternativeName>
        <fullName evidence="9">Farnesylated proteins-converting enzyme 2</fullName>
    </alternativeName>
</protein>